<dbReference type="Gene3D" id="3.40.50.150">
    <property type="entry name" value="Vaccinia Virus protein VP39"/>
    <property type="match status" value="1"/>
</dbReference>
<gene>
    <name evidence="4" type="ORF">NB231_07512</name>
</gene>
<evidence type="ECO:0000256" key="1">
    <source>
        <dbReference type="ARBA" id="ARBA00022603"/>
    </source>
</evidence>
<dbReference type="NCBIfam" id="TIGR03438">
    <property type="entry name" value="egtD_ergothio"/>
    <property type="match status" value="1"/>
</dbReference>
<keyword evidence="5" id="KW-1185">Reference proteome</keyword>
<evidence type="ECO:0000313" key="4">
    <source>
        <dbReference type="EMBL" id="EAR20999.1"/>
    </source>
</evidence>
<dbReference type="InterPro" id="IPR017804">
    <property type="entry name" value="MeTrfase_EgtD-like"/>
</dbReference>
<dbReference type="PANTHER" id="PTHR43397">
    <property type="entry name" value="ERGOTHIONEINE BIOSYNTHESIS PROTEIN 1"/>
    <property type="match status" value="1"/>
</dbReference>
<evidence type="ECO:0000313" key="5">
    <source>
        <dbReference type="Proteomes" id="UP000003374"/>
    </source>
</evidence>
<dbReference type="PANTHER" id="PTHR43397:SF1">
    <property type="entry name" value="ERGOTHIONEINE BIOSYNTHESIS PROTEIN 1"/>
    <property type="match status" value="1"/>
</dbReference>
<dbReference type="Proteomes" id="UP000003374">
    <property type="component" value="Unassembled WGS sequence"/>
</dbReference>
<dbReference type="InterPro" id="IPR029063">
    <property type="entry name" value="SAM-dependent_MTases_sf"/>
</dbReference>
<organism evidence="4 5">
    <name type="scientific">Nitrococcus mobilis Nb-231</name>
    <dbReference type="NCBI Taxonomy" id="314278"/>
    <lineage>
        <taxon>Bacteria</taxon>
        <taxon>Pseudomonadati</taxon>
        <taxon>Pseudomonadota</taxon>
        <taxon>Gammaproteobacteria</taxon>
        <taxon>Chromatiales</taxon>
        <taxon>Ectothiorhodospiraceae</taxon>
        <taxon>Nitrococcus</taxon>
    </lineage>
</organism>
<dbReference type="AlphaFoldDB" id="A4BT97"/>
<accession>A4BT97</accession>
<keyword evidence="1" id="KW-0489">Methyltransferase</keyword>
<dbReference type="OrthoDB" id="5289726at2"/>
<sequence length="352" mass="39754">MVAYEEKTLLKERFFMNIPLEGASVRSRKLERFKCQAVPAARVVPTLAEDVLQGFARRPRVLPPKYFYDALGSELFDQICDTPEYYPTRTEARLLDQSAHSIICQVKPEHIIELGSGTSRKTAHLFEACEANGLEPSYWPFDVCEEVLHAAAEALLEAHPWLSVQALIGDYSAGLAHLPQPAGRRLFVFLGGTIGNLTPEESIAFLSELRGLMREGDAFLLGADRTKAPRLLQAAYDDASGLTAEFNRNVLNVINRALRGDFNPHAFDHLALYNEALQRIEMYLVARHDQEVHLMALERRYGFLHGERILTEISRKFTAESLTAELRAARLNPIRHYQTEDQYFSLVLAQPS</sequence>
<evidence type="ECO:0000256" key="2">
    <source>
        <dbReference type="ARBA" id="ARBA00022679"/>
    </source>
</evidence>
<comment type="caution">
    <text evidence="4">The sequence shown here is derived from an EMBL/GenBank/DDBJ whole genome shotgun (WGS) entry which is preliminary data.</text>
</comment>
<reference evidence="4 5" key="1">
    <citation type="submission" date="2006-02" db="EMBL/GenBank/DDBJ databases">
        <authorList>
            <person name="Waterbury J."/>
            <person name="Ferriera S."/>
            <person name="Johnson J."/>
            <person name="Kravitz S."/>
            <person name="Halpern A."/>
            <person name="Remington K."/>
            <person name="Beeson K."/>
            <person name="Tran B."/>
            <person name="Rogers Y.-H."/>
            <person name="Friedman R."/>
            <person name="Venter J.C."/>
        </authorList>
    </citation>
    <scope>NUCLEOTIDE SEQUENCE [LARGE SCALE GENOMIC DNA]</scope>
    <source>
        <strain evidence="4 5">Nb-231</strain>
    </source>
</reference>
<name>A4BT97_9GAMM</name>
<protein>
    <recommendedName>
        <fullName evidence="3">Histidine-specific methyltransferase SAM-dependent domain-containing protein</fullName>
    </recommendedName>
</protein>
<keyword evidence="2" id="KW-0808">Transferase</keyword>
<dbReference type="GO" id="GO:0032259">
    <property type="term" value="P:methylation"/>
    <property type="evidence" value="ECO:0007669"/>
    <property type="project" value="UniProtKB-KW"/>
</dbReference>
<dbReference type="HOGENOM" id="CLU_049766_1_0_6"/>
<feature type="domain" description="Histidine-specific methyltransferase SAM-dependent" evidence="3">
    <location>
        <begin position="48"/>
        <end position="350"/>
    </location>
</feature>
<dbReference type="PIRSF" id="PIRSF018005">
    <property type="entry name" value="UCP018005"/>
    <property type="match status" value="1"/>
</dbReference>
<proteinExistence type="predicted"/>
<dbReference type="InterPro" id="IPR035094">
    <property type="entry name" value="EgtD"/>
</dbReference>
<dbReference type="InterPro" id="IPR019257">
    <property type="entry name" value="MeTrfase_dom"/>
</dbReference>
<evidence type="ECO:0000259" key="3">
    <source>
        <dbReference type="Pfam" id="PF10017"/>
    </source>
</evidence>
<dbReference type="SUPFAM" id="SSF53335">
    <property type="entry name" value="S-adenosyl-L-methionine-dependent methyltransferases"/>
    <property type="match status" value="1"/>
</dbReference>
<dbReference type="eggNOG" id="COG4301">
    <property type="taxonomic scope" value="Bacteria"/>
</dbReference>
<dbReference type="Pfam" id="PF10017">
    <property type="entry name" value="Methyltransf_33"/>
    <property type="match status" value="1"/>
</dbReference>
<dbReference type="STRING" id="314278.NB231_07512"/>
<dbReference type="EMBL" id="AAOF01000013">
    <property type="protein sequence ID" value="EAR20999.1"/>
    <property type="molecule type" value="Genomic_DNA"/>
</dbReference>
<dbReference type="InterPro" id="IPR051128">
    <property type="entry name" value="EgtD_Methyltrsf_superfamily"/>
</dbReference>
<dbReference type="GO" id="GO:0008168">
    <property type="term" value="F:methyltransferase activity"/>
    <property type="evidence" value="ECO:0007669"/>
    <property type="project" value="UniProtKB-KW"/>
</dbReference>